<keyword evidence="5" id="KW-1185">Reference proteome</keyword>
<comment type="caution">
    <text evidence="4">The sequence shown here is derived from an EMBL/GenBank/DDBJ whole genome shotgun (WGS) entry which is preliminary data.</text>
</comment>
<dbReference type="Gene3D" id="2.40.10.10">
    <property type="entry name" value="Trypsin-like serine proteases"/>
    <property type="match status" value="2"/>
</dbReference>
<gene>
    <name evidence="4" type="ORF">ACFSJE_05755</name>
</gene>
<dbReference type="InterPro" id="IPR051201">
    <property type="entry name" value="Chloro_Bact_Ser_Proteases"/>
</dbReference>
<dbReference type="PANTHER" id="PTHR43343">
    <property type="entry name" value="PEPTIDASE S12"/>
    <property type="match status" value="1"/>
</dbReference>
<evidence type="ECO:0000313" key="4">
    <source>
        <dbReference type="EMBL" id="MFD2099270.1"/>
    </source>
</evidence>
<comment type="similarity">
    <text evidence="1">Belongs to the peptidase S1C family.</text>
</comment>
<organism evidence="4 5">
    <name type="scientific">Flagellimonas iocasae</name>
    <dbReference type="NCBI Taxonomy" id="2055905"/>
    <lineage>
        <taxon>Bacteria</taxon>
        <taxon>Pseudomonadati</taxon>
        <taxon>Bacteroidota</taxon>
        <taxon>Flavobacteriia</taxon>
        <taxon>Flavobacteriales</taxon>
        <taxon>Flavobacteriaceae</taxon>
        <taxon>Flagellimonas</taxon>
    </lineage>
</organism>
<dbReference type="SUPFAM" id="SSF50494">
    <property type="entry name" value="Trypsin-like serine proteases"/>
    <property type="match status" value="1"/>
</dbReference>
<dbReference type="EMBL" id="JBHUHU010000001">
    <property type="protein sequence ID" value="MFD2099270.1"/>
    <property type="molecule type" value="Genomic_DNA"/>
</dbReference>
<protein>
    <submittedName>
        <fullName evidence="4">Trypsin-like peptidase domain-containing protein</fullName>
    </submittedName>
</protein>
<reference evidence="5" key="1">
    <citation type="journal article" date="2019" name="Int. J. Syst. Evol. Microbiol.">
        <title>The Global Catalogue of Microorganisms (GCM) 10K type strain sequencing project: providing services to taxonomists for standard genome sequencing and annotation.</title>
        <authorList>
            <consortium name="The Broad Institute Genomics Platform"/>
            <consortium name="The Broad Institute Genome Sequencing Center for Infectious Disease"/>
            <person name="Wu L."/>
            <person name="Ma J."/>
        </authorList>
    </citation>
    <scope>NUCLEOTIDE SEQUENCE [LARGE SCALE GENOMIC DNA]</scope>
    <source>
        <strain evidence="5">JCM 3389</strain>
    </source>
</reference>
<dbReference type="Pfam" id="PF13365">
    <property type="entry name" value="Trypsin_2"/>
    <property type="match status" value="1"/>
</dbReference>
<dbReference type="InterPro" id="IPR001940">
    <property type="entry name" value="Peptidase_S1C"/>
</dbReference>
<accession>A0ABW4XUW1</accession>
<keyword evidence="2" id="KW-0645">Protease</keyword>
<dbReference type="Gene3D" id="3.30.1460.10">
    <property type="match status" value="1"/>
</dbReference>
<dbReference type="Proteomes" id="UP001597342">
    <property type="component" value="Unassembled WGS sequence"/>
</dbReference>
<dbReference type="InterPro" id="IPR043504">
    <property type="entry name" value="Peptidase_S1_PA_chymotrypsin"/>
</dbReference>
<proteinExistence type="inferred from homology"/>
<dbReference type="RefSeq" id="WP_379830016.1">
    <property type="nucleotide sequence ID" value="NZ_JBHUHU010000001.1"/>
</dbReference>
<evidence type="ECO:0000256" key="2">
    <source>
        <dbReference type="ARBA" id="ARBA00022670"/>
    </source>
</evidence>
<dbReference type="PRINTS" id="PR00834">
    <property type="entry name" value="PROTEASES2C"/>
</dbReference>
<dbReference type="PANTHER" id="PTHR43343:SF3">
    <property type="entry name" value="PROTEASE DO-LIKE 8, CHLOROPLASTIC"/>
    <property type="match status" value="1"/>
</dbReference>
<name>A0ABW4XUW1_9FLAO</name>
<sequence>MENIRKSVFKIITASGTGSGFVVSGHNLIITNYHVVRGEKIVAVEDFKKDRSVANVIMVNPEVDLAFLQIDGFENRQTDISLQEEIIIANTQRIFINGYPFGMPYTITEGIVSSVSQPMGSRNYIQTDAAVNPGNSGGPMLNEAGVLIGVTTSKFNNADNVGFGIKHSDVIKELNDFSLLQNTAVYNVKCNSCDNYSNQESEFCINCGNNMDISIWEEFEKSHFAQFVEGALQDLGINPVLGRAGRDFWEFHQGSALIRIFVFKRDYLVATSPMNNLPKQNIQELLTHLLEKNVEPYNLGVHNNQIYLSYRAHLSDLFTDNAETIKENLKNLALKADDLDNFFADNFGCEMSIESKEEY</sequence>
<keyword evidence="3" id="KW-0378">Hydrolase</keyword>
<dbReference type="CDD" id="cd17036">
    <property type="entry name" value="T3SC_YbjN-like_1"/>
    <property type="match status" value="1"/>
</dbReference>
<evidence type="ECO:0000313" key="5">
    <source>
        <dbReference type="Proteomes" id="UP001597342"/>
    </source>
</evidence>
<evidence type="ECO:0000256" key="1">
    <source>
        <dbReference type="ARBA" id="ARBA00010541"/>
    </source>
</evidence>
<dbReference type="InterPro" id="IPR009003">
    <property type="entry name" value="Peptidase_S1_PA"/>
</dbReference>
<dbReference type="SUPFAM" id="SSF69635">
    <property type="entry name" value="Type III secretory system chaperone-like"/>
    <property type="match status" value="1"/>
</dbReference>
<evidence type="ECO:0000256" key="3">
    <source>
        <dbReference type="ARBA" id="ARBA00022801"/>
    </source>
</evidence>